<dbReference type="PANTHER" id="PTHR30336">
    <property type="entry name" value="INNER MEMBRANE PROTEIN, PROBABLE PERMEASE"/>
    <property type="match status" value="1"/>
</dbReference>
<proteinExistence type="predicted"/>
<feature type="region of interest" description="Disordered" evidence="1">
    <location>
        <begin position="188"/>
        <end position="208"/>
    </location>
</feature>
<dbReference type="GO" id="GO:0043164">
    <property type="term" value="P:Gram-negative-bacterium-type cell wall biogenesis"/>
    <property type="evidence" value="ECO:0007669"/>
    <property type="project" value="TreeGrafter"/>
</dbReference>
<accession>A0A919J6N6</accession>
<sequence length="208" mass="22888">MVKMADMSEVDDTVADFVDASASGLGKADLIFVFGSTLPDAVAPAAEVFRSGLAPLIVLTGGPNRRKPDQVESDVHARLLQSQGIAPEQMLVERRSRTSVENVAFARPLIEERLDAVRTVVVVVKWWQRRQVHVLAAGLPTVERIYAAIWNPPARADGRPYDRTSWASSSDRPRIEGEFEYLKKLLSNGDLPPLSRTEAGWTRTKPGA</sequence>
<dbReference type="InterPro" id="IPR014729">
    <property type="entry name" value="Rossmann-like_a/b/a_fold"/>
</dbReference>
<evidence type="ECO:0000256" key="1">
    <source>
        <dbReference type="SAM" id="MobiDB-lite"/>
    </source>
</evidence>
<dbReference type="Pfam" id="PF02698">
    <property type="entry name" value="DUF218"/>
    <property type="match status" value="1"/>
</dbReference>
<dbReference type="GO" id="GO:0005886">
    <property type="term" value="C:plasma membrane"/>
    <property type="evidence" value="ECO:0007669"/>
    <property type="project" value="TreeGrafter"/>
</dbReference>
<dbReference type="PANTHER" id="PTHR30336:SF4">
    <property type="entry name" value="ENVELOPE BIOGENESIS FACTOR ELYC"/>
    <property type="match status" value="1"/>
</dbReference>
<dbReference type="Proteomes" id="UP000598174">
    <property type="component" value="Unassembled WGS sequence"/>
</dbReference>
<evidence type="ECO:0000259" key="2">
    <source>
        <dbReference type="Pfam" id="PF02698"/>
    </source>
</evidence>
<dbReference type="InterPro" id="IPR051599">
    <property type="entry name" value="Cell_Envelope_Assoc"/>
</dbReference>
<name>A0A919J6N6_9ACTN</name>
<gene>
    <name evidence="3" type="ORF">Afe05nite_61170</name>
</gene>
<comment type="caution">
    <text evidence="3">The sequence shown here is derived from an EMBL/GenBank/DDBJ whole genome shotgun (WGS) entry which is preliminary data.</text>
</comment>
<protein>
    <recommendedName>
        <fullName evidence="2">DUF218 domain-containing protein</fullName>
    </recommendedName>
</protein>
<dbReference type="Gene3D" id="3.40.50.620">
    <property type="entry name" value="HUPs"/>
    <property type="match status" value="1"/>
</dbReference>
<dbReference type="InterPro" id="IPR003848">
    <property type="entry name" value="DUF218"/>
</dbReference>
<dbReference type="AlphaFoldDB" id="A0A919J6N6"/>
<feature type="domain" description="DUF218" evidence="2">
    <location>
        <begin position="29"/>
        <end position="135"/>
    </location>
</feature>
<evidence type="ECO:0000313" key="3">
    <source>
        <dbReference type="EMBL" id="GIE14277.1"/>
    </source>
</evidence>
<dbReference type="CDD" id="cd06259">
    <property type="entry name" value="YdcF-like"/>
    <property type="match status" value="1"/>
</dbReference>
<keyword evidence="4" id="KW-1185">Reference proteome</keyword>
<dbReference type="EMBL" id="BOMM01000052">
    <property type="protein sequence ID" value="GIE14277.1"/>
    <property type="molecule type" value="Genomic_DNA"/>
</dbReference>
<reference evidence="3" key="1">
    <citation type="submission" date="2021-01" db="EMBL/GenBank/DDBJ databases">
        <title>Whole genome shotgun sequence of Actinoplanes ferrugineus NBRC 15555.</title>
        <authorList>
            <person name="Komaki H."/>
            <person name="Tamura T."/>
        </authorList>
    </citation>
    <scope>NUCLEOTIDE SEQUENCE</scope>
    <source>
        <strain evidence="3">NBRC 15555</strain>
    </source>
</reference>
<organism evidence="3 4">
    <name type="scientific">Paractinoplanes ferrugineus</name>
    <dbReference type="NCBI Taxonomy" id="113564"/>
    <lineage>
        <taxon>Bacteria</taxon>
        <taxon>Bacillati</taxon>
        <taxon>Actinomycetota</taxon>
        <taxon>Actinomycetes</taxon>
        <taxon>Micromonosporales</taxon>
        <taxon>Micromonosporaceae</taxon>
        <taxon>Paractinoplanes</taxon>
    </lineage>
</organism>
<evidence type="ECO:0000313" key="4">
    <source>
        <dbReference type="Proteomes" id="UP000598174"/>
    </source>
</evidence>
<dbReference type="GO" id="GO:0000270">
    <property type="term" value="P:peptidoglycan metabolic process"/>
    <property type="evidence" value="ECO:0007669"/>
    <property type="project" value="TreeGrafter"/>
</dbReference>